<evidence type="ECO:0000256" key="4">
    <source>
        <dbReference type="SAM" id="Phobius"/>
    </source>
</evidence>
<dbReference type="GO" id="GO:0005886">
    <property type="term" value="C:plasma membrane"/>
    <property type="evidence" value="ECO:0007669"/>
    <property type="project" value="TreeGrafter"/>
</dbReference>
<dbReference type="InterPro" id="IPR013106">
    <property type="entry name" value="Ig_V-set"/>
</dbReference>
<evidence type="ECO:0008006" key="9">
    <source>
        <dbReference type="Google" id="ProtNLM"/>
    </source>
</evidence>
<evidence type="ECO:0000256" key="2">
    <source>
        <dbReference type="ARBA" id="ARBA00022692"/>
    </source>
</evidence>
<name>A0A8T2KTA8_ASTMX</name>
<feature type="transmembrane region" description="Helical" evidence="4">
    <location>
        <begin position="129"/>
        <end position="155"/>
    </location>
</feature>
<feature type="non-terminal residue" evidence="7">
    <location>
        <position position="219"/>
    </location>
</feature>
<dbReference type="Gene3D" id="2.60.40.10">
    <property type="entry name" value="Immunoglobulins"/>
    <property type="match status" value="1"/>
</dbReference>
<dbReference type="PANTHER" id="PTHR11860:SF87">
    <property type="entry name" value="CMRF35-LIKE MOLECULE 8"/>
    <property type="match status" value="1"/>
</dbReference>
<comment type="caution">
    <text evidence="7">The sequence shown here is derived from an EMBL/GenBank/DDBJ whole genome shotgun (WGS) entry which is preliminary data.</text>
</comment>
<evidence type="ECO:0000313" key="8">
    <source>
        <dbReference type="Proteomes" id="UP000752171"/>
    </source>
</evidence>
<feature type="domain" description="Immunoglobulin" evidence="6">
    <location>
        <begin position="23"/>
        <end position="128"/>
    </location>
</feature>
<keyword evidence="2 4" id="KW-0812">Transmembrane</keyword>
<evidence type="ECO:0000256" key="1">
    <source>
        <dbReference type="ARBA" id="ARBA00004370"/>
    </source>
</evidence>
<dbReference type="SMART" id="SM00409">
    <property type="entry name" value="IG"/>
    <property type="match status" value="1"/>
</dbReference>
<accession>A0A8T2KTA8</accession>
<dbReference type="GO" id="GO:0004888">
    <property type="term" value="F:transmembrane signaling receptor activity"/>
    <property type="evidence" value="ECO:0007669"/>
    <property type="project" value="TreeGrafter"/>
</dbReference>
<keyword evidence="3 4" id="KW-0472">Membrane</keyword>
<sequence>ENEILSFILYCYMFLADTCCGMSLPHKAHPGETVTFTCKYPAEFQKYFKYLYKVTNHNLSVVIYTLGSSVQKGRFSISDHTEKNLFNVSISNLTVEDAGVYLCGAQQIKNGDRKPYYSLFNEMHYSVNITIITIIISVSICVVLLLIGGLTLIYYKLRHKKTEGPLVITLRECGDVLKYNKLLQVIGFRWSTQIFGKDLKFKICNTRNYLSFSLIWSNS</sequence>
<dbReference type="SUPFAM" id="SSF48726">
    <property type="entry name" value="Immunoglobulin"/>
    <property type="match status" value="1"/>
</dbReference>
<dbReference type="EMBL" id="JAICCE010000021">
    <property type="protein sequence ID" value="KAG9262820.1"/>
    <property type="molecule type" value="Genomic_DNA"/>
</dbReference>
<protein>
    <recommendedName>
        <fullName evidence="9">Ig-like domain-containing protein</fullName>
    </recommendedName>
</protein>
<evidence type="ECO:0000259" key="6">
    <source>
        <dbReference type="SMART" id="SM00409"/>
    </source>
</evidence>
<dbReference type="Proteomes" id="UP000752171">
    <property type="component" value="Unassembled WGS sequence"/>
</dbReference>
<evidence type="ECO:0000259" key="5">
    <source>
        <dbReference type="SMART" id="SM00406"/>
    </source>
</evidence>
<keyword evidence="4" id="KW-1133">Transmembrane helix</keyword>
<evidence type="ECO:0000313" key="7">
    <source>
        <dbReference type="EMBL" id="KAG9262820.1"/>
    </source>
</evidence>
<dbReference type="InterPro" id="IPR036179">
    <property type="entry name" value="Ig-like_dom_sf"/>
</dbReference>
<feature type="domain" description="Immunoglobulin V-set" evidence="5">
    <location>
        <begin position="33"/>
        <end position="105"/>
    </location>
</feature>
<dbReference type="SMART" id="SM00406">
    <property type="entry name" value="IGv"/>
    <property type="match status" value="1"/>
</dbReference>
<dbReference type="InterPro" id="IPR013783">
    <property type="entry name" value="Ig-like_fold"/>
</dbReference>
<dbReference type="InterPro" id="IPR003599">
    <property type="entry name" value="Ig_sub"/>
</dbReference>
<evidence type="ECO:0000256" key="3">
    <source>
        <dbReference type="ARBA" id="ARBA00023136"/>
    </source>
</evidence>
<proteinExistence type="predicted"/>
<reference evidence="7 8" key="1">
    <citation type="submission" date="2021-07" db="EMBL/GenBank/DDBJ databases">
        <authorList>
            <person name="Imarazene B."/>
            <person name="Zahm M."/>
            <person name="Klopp C."/>
            <person name="Cabau C."/>
            <person name="Beille S."/>
            <person name="Jouanno E."/>
            <person name="Castinel A."/>
            <person name="Lluch J."/>
            <person name="Gil L."/>
            <person name="Kuchtly C."/>
            <person name="Lopez Roques C."/>
            <person name="Donnadieu C."/>
            <person name="Parrinello H."/>
            <person name="Journot L."/>
            <person name="Du K."/>
            <person name="Schartl M."/>
            <person name="Retaux S."/>
            <person name="Guiguen Y."/>
        </authorList>
    </citation>
    <scope>NUCLEOTIDE SEQUENCE [LARGE SCALE GENOMIC DNA]</scope>
    <source>
        <strain evidence="7">Pach_M1</strain>
        <tissue evidence="7">Testis</tissue>
    </source>
</reference>
<gene>
    <name evidence="7" type="ORF">AMEX_G24720</name>
</gene>
<comment type="subcellular location">
    <subcellularLocation>
        <location evidence="1">Membrane</location>
    </subcellularLocation>
</comment>
<dbReference type="PANTHER" id="PTHR11860">
    <property type="entry name" value="POLYMERIC-IMMUNOGLOBULIN RECEPTOR"/>
    <property type="match status" value="1"/>
</dbReference>
<organism evidence="7 8">
    <name type="scientific">Astyanax mexicanus</name>
    <name type="common">Blind cave fish</name>
    <name type="synonym">Astyanax fasciatus mexicanus</name>
    <dbReference type="NCBI Taxonomy" id="7994"/>
    <lineage>
        <taxon>Eukaryota</taxon>
        <taxon>Metazoa</taxon>
        <taxon>Chordata</taxon>
        <taxon>Craniata</taxon>
        <taxon>Vertebrata</taxon>
        <taxon>Euteleostomi</taxon>
        <taxon>Actinopterygii</taxon>
        <taxon>Neopterygii</taxon>
        <taxon>Teleostei</taxon>
        <taxon>Ostariophysi</taxon>
        <taxon>Characiformes</taxon>
        <taxon>Characoidei</taxon>
        <taxon>Acestrorhamphidae</taxon>
        <taxon>Acestrorhamphinae</taxon>
        <taxon>Astyanax</taxon>
    </lineage>
</organism>
<dbReference type="AlphaFoldDB" id="A0A8T2KTA8"/>
<dbReference type="InterPro" id="IPR050671">
    <property type="entry name" value="CD300_family_receptors"/>
</dbReference>
<dbReference type="Pfam" id="PF07686">
    <property type="entry name" value="V-set"/>
    <property type="match status" value="1"/>
</dbReference>